<dbReference type="AlphaFoldDB" id="A0A0A2MKI5"/>
<reference evidence="4 5" key="1">
    <citation type="submission" date="2013-09" db="EMBL/GenBank/DDBJ databases">
        <authorList>
            <person name="Zeng Z."/>
            <person name="Chen C."/>
        </authorList>
    </citation>
    <scope>NUCLEOTIDE SEQUENCE [LARGE SCALE GENOMIC DNA]</scope>
    <source>
        <strain evidence="4 5">WB 4.1-42</strain>
    </source>
</reference>
<evidence type="ECO:0000259" key="3">
    <source>
        <dbReference type="Pfam" id="PF18962"/>
    </source>
</evidence>
<feature type="signal peptide" evidence="2">
    <location>
        <begin position="1"/>
        <end position="18"/>
    </location>
</feature>
<dbReference type="eggNOG" id="ENOG5033D63">
    <property type="taxonomic scope" value="Bacteria"/>
</dbReference>
<proteinExistence type="predicted"/>
<evidence type="ECO:0000256" key="1">
    <source>
        <dbReference type="ARBA" id="ARBA00022729"/>
    </source>
</evidence>
<evidence type="ECO:0000313" key="4">
    <source>
        <dbReference type="EMBL" id="KGO92091.1"/>
    </source>
</evidence>
<comment type="caution">
    <text evidence="4">The sequence shown here is derived from an EMBL/GenBank/DDBJ whole genome shotgun (WGS) entry which is preliminary data.</text>
</comment>
<dbReference type="EMBL" id="JRLY01000012">
    <property type="protein sequence ID" value="KGO92091.1"/>
    <property type="molecule type" value="Genomic_DNA"/>
</dbReference>
<protein>
    <recommendedName>
        <fullName evidence="3">Secretion system C-terminal sorting domain-containing protein</fullName>
    </recommendedName>
</protein>
<accession>A0A0A2MKI5</accession>
<organism evidence="4 5">
    <name type="scientific">Flavobacterium subsaxonicum WB 4.1-42 = DSM 21790</name>
    <dbReference type="NCBI Taxonomy" id="1121898"/>
    <lineage>
        <taxon>Bacteria</taxon>
        <taxon>Pseudomonadati</taxon>
        <taxon>Bacteroidota</taxon>
        <taxon>Flavobacteriia</taxon>
        <taxon>Flavobacteriales</taxon>
        <taxon>Flavobacteriaceae</taxon>
        <taxon>Flavobacterium</taxon>
    </lineage>
</organism>
<dbReference type="STRING" id="1121898.GCA_000422725_03327"/>
<dbReference type="OrthoDB" id="1138233at2"/>
<dbReference type="RefSeq" id="WP_026991301.1">
    <property type="nucleotide sequence ID" value="NZ_AUGP01000028.1"/>
</dbReference>
<name>A0A0A2MKI5_9FLAO</name>
<dbReference type="NCBIfam" id="TIGR04183">
    <property type="entry name" value="Por_Secre_tail"/>
    <property type="match status" value="1"/>
</dbReference>
<keyword evidence="5" id="KW-1185">Reference proteome</keyword>
<dbReference type="InterPro" id="IPR026444">
    <property type="entry name" value="Secre_tail"/>
</dbReference>
<dbReference type="Proteomes" id="UP000030111">
    <property type="component" value="Unassembled WGS sequence"/>
</dbReference>
<sequence length="345" mass="36122">MKSKLLLSTLLLSFAAFAQEPITFFYNFTGSNQAGTEEGDIYSLVTSSVNLNEAAAGANQVWNFNQLTSIGTTTTKVKVPTAAQVEEFPNTSAIVETATFPNTGGGNVTKYYLGQALTGAVSVTGAETSSIILNYNTTNALIGNFPLDFEDTVTGPVAGDFEAQGIEGTFTGTGVSTFDAYGTLTVNEGAANATPVSRIKTTQNLTLNYLGFPAGTVVQTIYSYYNATTVSTGPIFRSITTTINVPAMSLDQTVSSLESYFGQLLSTDKPALGAAFAIVPNPVDNLLQFSGNAIIKAVTITDVTGKVVLNTNASNNIDVSGLNTGVYFVAAQTEAGVTIQKMVKK</sequence>
<dbReference type="Pfam" id="PF18962">
    <property type="entry name" value="Por_Secre_tail"/>
    <property type="match status" value="1"/>
</dbReference>
<evidence type="ECO:0000313" key="5">
    <source>
        <dbReference type="Proteomes" id="UP000030111"/>
    </source>
</evidence>
<evidence type="ECO:0000256" key="2">
    <source>
        <dbReference type="SAM" id="SignalP"/>
    </source>
</evidence>
<keyword evidence="1 2" id="KW-0732">Signal</keyword>
<gene>
    <name evidence="4" type="ORF">Q766_14455</name>
</gene>
<feature type="chain" id="PRO_5001992334" description="Secretion system C-terminal sorting domain-containing protein" evidence="2">
    <location>
        <begin position="19"/>
        <end position="345"/>
    </location>
</feature>
<feature type="domain" description="Secretion system C-terminal sorting" evidence="3">
    <location>
        <begin position="279"/>
        <end position="343"/>
    </location>
</feature>